<keyword evidence="3" id="KW-1185">Reference proteome</keyword>
<dbReference type="Proteomes" id="UP001447188">
    <property type="component" value="Unassembled WGS sequence"/>
</dbReference>
<proteinExistence type="predicted"/>
<evidence type="ECO:0000256" key="1">
    <source>
        <dbReference type="SAM" id="MobiDB-lite"/>
    </source>
</evidence>
<gene>
    <name evidence="2" type="ORF">Q9L58_002376</name>
</gene>
<feature type="compositionally biased region" description="Polar residues" evidence="1">
    <location>
        <begin position="204"/>
        <end position="234"/>
    </location>
</feature>
<dbReference type="EMBL" id="JBBBZM010000020">
    <property type="protein sequence ID" value="KAL0638649.1"/>
    <property type="molecule type" value="Genomic_DNA"/>
</dbReference>
<organism evidence="2 3">
    <name type="scientific">Discina gigas</name>
    <dbReference type="NCBI Taxonomy" id="1032678"/>
    <lineage>
        <taxon>Eukaryota</taxon>
        <taxon>Fungi</taxon>
        <taxon>Dikarya</taxon>
        <taxon>Ascomycota</taxon>
        <taxon>Pezizomycotina</taxon>
        <taxon>Pezizomycetes</taxon>
        <taxon>Pezizales</taxon>
        <taxon>Discinaceae</taxon>
        <taxon>Discina</taxon>
    </lineage>
</organism>
<evidence type="ECO:0000313" key="3">
    <source>
        <dbReference type="Proteomes" id="UP001447188"/>
    </source>
</evidence>
<name>A0ABR3GRT9_9PEZI</name>
<feature type="region of interest" description="Disordered" evidence="1">
    <location>
        <begin position="165"/>
        <end position="245"/>
    </location>
</feature>
<accession>A0ABR3GRT9</accession>
<reference evidence="2 3" key="1">
    <citation type="submission" date="2024-02" db="EMBL/GenBank/DDBJ databases">
        <title>Discinaceae phylogenomics.</title>
        <authorList>
            <person name="Dirks A.C."/>
            <person name="James T.Y."/>
        </authorList>
    </citation>
    <scope>NUCLEOTIDE SEQUENCE [LARGE SCALE GENOMIC DNA]</scope>
    <source>
        <strain evidence="2 3">ACD0624</strain>
    </source>
</reference>
<protein>
    <submittedName>
        <fullName evidence="2">Uncharacterized protein</fullName>
    </submittedName>
</protein>
<feature type="compositionally biased region" description="Basic residues" evidence="1">
    <location>
        <begin position="108"/>
        <end position="119"/>
    </location>
</feature>
<comment type="caution">
    <text evidence="2">The sequence shown here is derived from an EMBL/GenBank/DDBJ whole genome shotgun (WGS) entry which is preliminary data.</text>
</comment>
<sequence length="288" mass="31801">MLQVKAPTIADALRAYESMTPEEQSRRYRGLLKSHKQLEARVREGERAAQWWKDRTCTLDDRSRELAALLKAALDEKKALTEMVDILETEMEAMGAAEEGWALERRRGREKKGKGKKDSRRAEGVGAVTQTDAQDEKIVPVKGTMSECESVDALEVHGGVVAEKEDPLGAMLSRRKERQEGRSRSGSLGERGNTPMGDDRISLALTTKSAPNTNGTNTNSRGESRASGTSTGTAFQIEAPPHPEVFSKARKERKQALKMKVKATREMVNGLRRENGLLEGLLAEELGK</sequence>
<evidence type="ECO:0000313" key="2">
    <source>
        <dbReference type="EMBL" id="KAL0638649.1"/>
    </source>
</evidence>
<feature type="region of interest" description="Disordered" evidence="1">
    <location>
        <begin position="104"/>
        <end position="136"/>
    </location>
</feature>